<dbReference type="EMBL" id="CAJOBF010001412">
    <property type="protein sequence ID" value="CAF3948292.1"/>
    <property type="molecule type" value="Genomic_DNA"/>
</dbReference>
<reference evidence="3" key="1">
    <citation type="submission" date="2021-02" db="EMBL/GenBank/DDBJ databases">
        <authorList>
            <person name="Nowell W R."/>
        </authorList>
    </citation>
    <scope>NUCLEOTIDE SEQUENCE</scope>
</reference>
<keyword evidence="1" id="KW-0812">Transmembrane</keyword>
<protein>
    <submittedName>
        <fullName evidence="3">Uncharacterized protein</fullName>
    </submittedName>
</protein>
<evidence type="ECO:0000313" key="4">
    <source>
        <dbReference type="Proteomes" id="UP000663842"/>
    </source>
</evidence>
<organism evidence="3 4">
    <name type="scientific">Rotaria magnacalcarata</name>
    <dbReference type="NCBI Taxonomy" id="392030"/>
    <lineage>
        <taxon>Eukaryota</taxon>
        <taxon>Metazoa</taxon>
        <taxon>Spiralia</taxon>
        <taxon>Gnathifera</taxon>
        <taxon>Rotifera</taxon>
        <taxon>Eurotatoria</taxon>
        <taxon>Bdelloidea</taxon>
        <taxon>Philodinida</taxon>
        <taxon>Philodinidae</taxon>
        <taxon>Rotaria</taxon>
    </lineage>
</organism>
<feature type="transmembrane region" description="Helical" evidence="1">
    <location>
        <begin position="93"/>
        <end position="112"/>
    </location>
</feature>
<sequence length="177" mass="19776">MQFRFILIQSLLIVFSVGLLSFSNVIWSSKNSTIVHLETGLLLDYVGLYRPSDTIIHNSVIFPMATETCYFLPLEAAVKIPSCNVSQRINKRALLGVIVLGVGIINLGINTMNSIQIDNLHKQVDIIEKALSKFNKAIDIHEAKLVNIHMNQIKFVKQLQVTQQAINSLLPILDSHA</sequence>
<keyword evidence="1" id="KW-0472">Membrane</keyword>
<proteinExistence type="predicted"/>
<gene>
    <name evidence="3" type="ORF">UXM345_LOCUS13181</name>
    <name evidence="2" type="ORF">XDN619_LOCUS9855</name>
</gene>
<name>A0A819KEC4_9BILA</name>
<evidence type="ECO:0000313" key="3">
    <source>
        <dbReference type="EMBL" id="CAF3948292.1"/>
    </source>
</evidence>
<dbReference type="EMBL" id="CAJNRG010003376">
    <property type="protein sequence ID" value="CAF2056904.1"/>
    <property type="molecule type" value="Genomic_DNA"/>
</dbReference>
<evidence type="ECO:0000256" key="1">
    <source>
        <dbReference type="SAM" id="Phobius"/>
    </source>
</evidence>
<dbReference type="Proteomes" id="UP000663842">
    <property type="component" value="Unassembled WGS sequence"/>
</dbReference>
<accession>A0A819KEC4</accession>
<feature type="transmembrane region" description="Helical" evidence="1">
    <location>
        <begin position="6"/>
        <end position="27"/>
    </location>
</feature>
<dbReference type="AlphaFoldDB" id="A0A819KEC4"/>
<keyword evidence="1" id="KW-1133">Transmembrane helix</keyword>
<dbReference type="Proteomes" id="UP000663887">
    <property type="component" value="Unassembled WGS sequence"/>
</dbReference>
<evidence type="ECO:0000313" key="2">
    <source>
        <dbReference type="EMBL" id="CAF2056904.1"/>
    </source>
</evidence>
<comment type="caution">
    <text evidence="3">The sequence shown here is derived from an EMBL/GenBank/DDBJ whole genome shotgun (WGS) entry which is preliminary data.</text>
</comment>